<evidence type="ECO:0008006" key="3">
    <source>
        <dbReference type="Google" id="ProtNLM"/>
    </source>
</evidence>
<gene>
    <name evidence="1" type="ORF">SAMN05216290_2425</name>
</gene>
<reference evidence="2" key="1">
    <citation type="submission" date="2016-10" db="EMBL/GenBank/DDBJ databases">
        <authorList>
            <person name="Varghese N."/>
            <person name="Submissions S."/>
        </authorList>
    </citation>
    <scope>NUCLEOTIDE SEQUENCE [LARGE SCALE GENOMIC DNA]</scope>
    <source>
        <strain evidence="2">CGMCC 1.12402</strain>
    </source>
</reference>
<dbReference type="EMBL" id="FOIR01000002">
    <property type="protein sequence ID" value="SEW27724.1"/>
    <property type="molecule type" value="Genomic_DNA"/>
</dbReference>
<dbReference type="GeneID" id="99987124"/>
<evidence type="ECO:0000313" key="1">
    <source>
        <dbReference type="EMBL" id="SEW27724.1"/>
    </source>
</evidence>
<proteinExistence type="predicted"/>
<evidence type="ECO:0000313" key="2">
    <source>
        <dbReference type="Proteomes" id="UP000199437"/>
    </source>
</evidence>
<keyword evidence="2" id="KW-1185">Reference proteome</keyword>
<name>A0A1I0QL33_9BACT</name>
<sequence>MTTLDSLRNRLIDQILTTKNEKLLKAIEDILQSTSASNNSDLEHSDFWTTLSEEEKEDILKGIEEADNGDVVDYNEFISKHK</sequence>
<protein>
    <recommendedName>
        <fullName evidence="3">Addiction module component</fullName>
    </recommendedName>
</protein>
<dbReference type="AlphaFoldDB" id="A0A1I0QL33"/>
<accession>A0A1I0QL33</accession>
<dbReference type="OrthoDB" id="770454at2"/>
<dbReference type="RefSeq" id="WP_090258841.1">
    <property type="nucleotide sequence ID" value="NZ_FOIR01000002.1"/>
</dbReference>
<dbReference type="Proteomes" id="UP000199437">
    <property type="component" value="Unassembled WGS sequence"/>
</dbReference>
<organism evidence="1 2">
    <name type="scientific">Roseivirga pacifica</name>
    <dbReference type="NCBI Taxonomy" id="1267423"/>
    <lineage>
        <taxon>Bacteria</taxon>
        <taxon>Pseudomonadati</taxon>
        <taxon>Bacteroidota</taxon>
        <taxon>Cytophagia</taxon>
        <taxon>Cytophagales</taxon>
        <taxon>Roseivirgaceae</taxon>
        <taxon>Roseivirga</taxon>
    </lineage>
</organism>
<dbReference type="STRING" id="1267423.SAMN05216290_2425"/>